<dbReference type="Gene3D" id="2.130.10.10">
    <property type="entry name" value="YVTN repeat-like/Quinoprotein amine dehydrogenase"/>
    <property type="match status" value="1"/>
</dbReference>
<dbReference type="AlphaFoldDB" id="G4T975"/>
<evidence type="ECO:0000313" key="2">
    <source>
        <dbReference type="EMBL" id="CCA67888.1"/>
    </source>
</evidence>
<name>G4T975_SERID</name>
<dbReference type="STRING" id="1109443.G4T975"/>
<accession>G4T975</accession>
<dbReference type="Pfam" id="PF12657">
    <property type="entry name" value="TFIIIC_delta"/>
    <property type="match status" value="1"/>
</dbReference>
<dbReference type="InterPro" id="IPR024761">
    <property type="entry name" value="TFIIIC_delta_N"/>
</dbReference>
<dbReference type="SUPFAM" id="SSF50978">
    <property type="entry name" value="WD40 repeat-like"/>
    <property type="match status" value="1"/>
</dbReference>
<dbReference type="GO" id="GO:0006384">
    <property type="term" value="P:transcription initiation at RNA polymerase III promoter"/>
    <property type="evidence" value="ECO:0007669"/>
    <property type="project" value="InterPro"/>
</dbReference>
<dbReference type="Proteomes" id="UP000007148">
    <property type="component" value="Unassembled WGS sequence"/>
</dbReference>
<dbReference type="InParanoid" id="G4T975"/>
<dbReference type="GO" id="GO:0000127">
    <property type="term" value="C:transcription factor TFIIIC complex"/>
    <property type="evidence" value="ECO:0007669"/>
    <property type="project" value="InterPro"/>
</dbReference>
<dbReference type="InterPro" id="IPR036322">
    <property type="entry name" value="WD40_repeat_dom_sf"/>
</dbReference>
<dbReference type="OMA" id="EWAPESP"/>
<evidence type="ECO:0000259" key="1">
    <source>
        <dbReference type="Pfam" id="PF12657"/>
    </source>
</evidence>
<organism evidence="2 3">
    <name type="scientific">Serendipita indica (strain DSM 11827)</name>
    <name type="common">Root endophyte fungus</name>
    <name type="synonym">Piriformospora indica</name>
    <dbReference type="NCBI Taxonomy" id="1109443"/>
    <lineage>
        <taxon>Eukaryota</taxon>
        <taxon>Fungi</taxon>
        <taxon>Dikarya</taxon>
        <taxon>Basidiomycota</taxon>
        <taxon>Agaricomycotina</taxon>
        <taxon>Agaricomycetes</taxon>
        <taxon>Sebacinales</taxon>
        <taxon>Serendipitaceae</taxon>
        <taxon>Serendipita</taxon>
    </lineage>
</organism>
<dbReference type="FunCoup" id="G4T975">
    <property type="interactions" value="3"/>
</dbReference>
<dbReference type="HOGENOM" id="CLU_008513_0_0_1"/>
<dbReference type="GO" id="GO:0004402">
    <property type="term" value="F:histone acetyltransferase activity"/>
    <property type="evidence" value="ECO:0007669"/>
    <property type="project" value="InterPro"/>
</dbReference>
<proteinExistence type="predicted"/>
<protein>
    <recommendedName>
        <fullName evidence="1">Transcription factor IIIC 90kDa subunit N-terminal domain-containing protein</fullName>
    </recommendedName>
</protein>
<dbReference type="InterPro" id="IPR044230">
    <property type="entry name" value="GTF3C4"/>
</dbReference>
<dbReference type="PANTHER" id="PTHR15496">
    <property type="entry name" value="GENERAL TRANSCRIPTION FACTOR 3C POLYPEPTIDE 4 FAMILY"/>
    <property type="match status" value="1"/>
</dbReference>
<keyword evidence="3" id="KW-1185">Reference proteome</keyword>
<dbReference type="EMBL" id="CAFZ01000021">
    <property type="protein sequence ID" value="CCA67888.1"/>
    <property type="molecule type" value="Genomic_DNA"/>
</dbReference>
<comment type="caution">
    <text evidence="2">The sequence shown here is derived from an EMBL/GenBank/DDBJ whole genome shotgun (WGS) entry which is preliminary data.</text>
</comment>
<dbReference type="PANTHER" id="PTHR15496:SF2">
    <property type="entry name" value="GENERAL TRANSCRIPTION FACTOR 3C POLYPEPTIDE 4"/>
    <property type="match status" value="1"/>
</dbReference>
<feature type="domain" description="Transcription factor IIIC 90kDa subunit N-terminal" evidence="1">
    <location>
        <begin position="26"/>
        <end position="380"/>
    </location>
</feature>
<dbReference type="eggNOG" id="ENOG502S5N8">
    <property type="taxonomic scope" value="Eukaryota"/>
</dbReference>
<dbReference type="InterPro" id="IPR015943">
    <property type="entry name" value="WD40/YVTN_repeat-like_dom_sf"/>
</dbReference>
<dbReference type="OrthoDB" id="421374at2759"/>
<gene>
    <name evidence="2" type="ORF">PIIN_01709</name>
</gene>
<evidence type="ECO:0000313" key="3">
    <source>
        <dbReference type="Proteomes" id="UP000007148"/>
    </source>
</evidence>
<reference evidence="2 3" key="1">
    <citation type="journal article" date="2011" name="PLoS Pathog.">
        <title>Endophytic Life Strategies Decoded by Genome and Transcriptome Analyses of the Mutualistic Root Symbiont Piriformospora indica.</title>
        <authorList>
            <person name="Zuccaro A."/>
            <person name="Lahrmann U."/>
            <person name="Guldener U."/>
            <person name="Langen G."/>
            <person name="Pfiffi S."/>
            <person name="Biedenkopf D."/>
            <person name="Wong P."/>
            <person name="Samans B."/>
            <person name="Grimm C."/>
            <person name="Basiewicz M."/>
            <person name="Murat C."/>
            <person name="Martin F."/>
            <person name="Kogel K.H."/>
        </authorList>
    </citation>
    <scope>NUCLEOTIDE SEQUENCE [LARGE SCALE GENOMIC DNA]</scope>
    <source>
        <strain evidence="2 3">DSM 11827</strain>
    </source>
</reference>
<sequence>MSRGALYGLAGMPTKPPKASSRALQWNEDGQLVVLGEAMIYILTPDNGLKKSYFETSTSLIENDSSAIKWATTSIPLVSANCHWPEESTAWSTVCLGTLDSAWVAVTCSPTSHSASGSCLLATLTSNAEVHLWTPPENPSIGEWSHVQNVTGDLRLHIKERVDMNASQKVIHAQTKCLAWSLKPSPTSVSLLALGTCGGQVVFWRLKNQKLVIVELVDVSDSWITDLAWSNWSESPTNVTATLACGLPQGRIILLNVHQTWENDDWSLKVSASPSIPYEDDGRGITALEWIEERNNDSNSAPRNPQLGQEQSILVHCKPGSVHLWRSSGSSWHGLQNLELSSVETSRGSTQFSPAAGVIYLAHEDALIIPLCDGNFHVLRDISSTPRISDDSDTPCNSIAMSKVARAAFILAQSKDMVRPRDGSEVPRIYRDHVAKTTGAAAFDSGGTFVWLHQKVLPEALTFTPDAAIRCLLVVAPLISPEAYDSRGLNEIRVSLTEAPRFISESPINRLRGAYTQLHRRDFIERRENDLFLLLQISTIKQIETPNIAEPMETELTDEWKTEIQHILSTALYGGSDLFRERLKLNIALLCLSLRPATSEFRKLVSALEYNIQGARTATLLEVLSKLPEFVLKDSDIARRLLLQAQKLHLHGYEAFMRLSSRIASDPIKDEICPACQASIPFDEISQAFCGNGHYWGQLKRKLP</sequence>